<evidence type="ECO:0000256" key="1">
    <source>
        <dbReference type="ARBA" id="ARBA00022729"/>
    </source>
</evidence>
<dbReference type="Pfam" id="PF05345">
    <property type="entry name" value="He_PIG"/>
    <property type="match status" value="2"/>
</dbReference>
<dbReference type="InterPro" id="IPR013783">
    <property type="entry name" value="Ig-like_fold"/>
</dbReference>
<name>A0ABT3GI05_9BACT</name>
<keyword evidence="1" id="KW-0732">Signal</keyword>
<sequence length="1293" mass="129138">MTFTSAPMPESAMPPRRRVNFSTLPVASGITTPGVYYWRADERRGSTVFKGPVWYFEYIGSNGSNAYTLTQPTTWWVAGSDAFTQTGVISGAGDFAKAGLGSVTLSGVNTYTGVTTLNGGILSVGTIGNGGVAGNLGKATNAAGNLVLAGGTLQYTGATASTNRSFTLTAGTHSTVDVSTGATNLTISGASTATTGGLVKTGTGTLTLSGSNLHTGATTVSSGTLRLAGSLAATATTVLSGAALEGTGTTSGAVTVQSGGTLAPGVSAIGTLAINNTLTLAGTAVMEIRRTGSVLSTDSVSGITTLAYGGSLVVTNTGSSALLAGDTFQLFSATTYTGTLGSITLPSLSPGLVWETGNLAVNGTIRVGAPPLALNDSFAIQKDTVGNFPVMANDTDADGDILSLLAVTQGAHGSVAISGSNVTYTPAAGYMGPDSFTYTIADGGNGTSTATVSVTVTRVNQAPTLNALASTNTTEDAAFSVSIASEASDVDAGETLTFSRQSGPSWLTVAANGAISGSPTNDDVGVNEFVIRVTDSLGAYAESAWVITVANTNDAPVFTANPITKADTVCYAAYSGSIAADATDVDAGDTFTFSKDSGPAWLTVSSSGALSGTPADSDSGLNSFTVRVTDPASASTTATLLINVTGIVWTNPAGGSWATTGNWSGGVIPSGANKIANFATLNLTANATVTLDGARTIGHLAFGDTTPSHNWTLNTGSGGPLTLDVTSGSPKITVNNQAATINVVLAGNDGLTKAGAGTLGLGAANTLTGPFAIEGGIVRQTVNSTFAAGTALSVTNAALEIRYGSYNVNWVDVTSVTLGGGATLRAAAQYQADNGDIGFKDNITVIGTNTVHATGGSYGKHNWLSGGMTGNSAAYVNLTNGSGYGVSGSGRSIILESAYGNWTGYQGTLRAANDVTIRGTVALQNAKVIVDGSMGLYANGAIGEFGELTGAGTLNANSKTGGEWKIGNLGTSTTYAGVINGASKLTKTGGGTLTLSNASTYTGATTISGGTLRVTGSLGNTATTVQSGGTLGGTVTVQSGGTLAPGAGGVGTLTLGNQTLATSGTVAMEIGRTGSTLSSDKVSGVSTLTFGGTLTVTSIGADAFQLGNTFQLFSATSYAGSFGTFNLPALGSGLYWKISRLAVDGTLEVTDQAPGLPANPYTTWALNEGVGSSTEDADHDGLSNLLEFYLAGDPQDSDVSGNPVLSVSATHLTFTFQRQDEAEAHHGDERIQWGSGLTGWTDVVIGATSSGPDAQGVTVQVSENGVAPDQVTVSIPRVAAVGGRLFARLKVEE</sequence>
<dbReference type="SUPFAM" id="SSF51126">
    <property type="entry name" value="Pectin lyase-like"/>
    <property type="match status" value="2"/>
</dbReference>
<dbReference type="InterPro" id="IPR006644">
    <property type="entry name" value="Cadg"/>
</dbReference>
<dbReference type="SMART" id="SM00736">
    <property type="entry name" value="CADG"/>
    <property type="match status" value="2"/>
</dbReference>
<feature type="domain" description="Dystroglycan-type cadherin-like" evidence="2">
    <location>
        <begin position="463"/>
        <end position="556"/>
    </location>
</feature>
<proteinExistence type="predicted"/>
<dbReference type="InterPro" id="IPR011050">
    <property type="entry name" value="Pectin_lyase_fold/virulence"/>
</dbReference>
<dbReference type="Pfam" id="PF12951">
    <property type="entry name" value="PATR"/>
    <property type="match status" value="4"/>
</dbReference>
<dbReference type="Gene3D" id="2.60.40.3440">
    <property type="match status" value="1"/>
</dbReference>
<dbReference type="EMBL" id="JAPDDT010000004">
    <property type="protein sequence ID" value="MCW1923131.1"/>
    <property type="molecule type" value="Genomic_DNA"/>
</dbReference>
<protein>
    <submittedName>
        <fullName evidence="3">Ig-like domain-containing protein</fullName>
    </submittedName>
</protein>
<dbReference type="NCBIfam" id="TIGR02601">
    <property type="entry name" value="autotrns_rpt"/>
    <property type="match status" value="4"/>
</dbReference>
<reference evidence="3 4" key="1">
    <citation type="submission" date="2022-10" db="EMBL/GenBank/DDBJ databases">
        <title>Luteolibacter arcticus strain CCTCC AB 2014275, whole genome shotgun sequencing project.</title>
        <authorList>
            <person name="Zhao G."/>
            <person name="Shen L."/>
        </authorList>
    </citation>
    <scope>NUCLEOTIDE SEQUENCE [LARGE SCALE GENOMIC DNA]</scope>
    <source>
        <strain evidence="3 4">CCTCC AB 2014275</strain>
    </source>
</reference>
<dbReference type="SUPFAM" id="SSF49313">
    <property type="entry name" value="Cadherin-like"/>
    <property type="match status" value="2"/>
</dbReference>
<accession>A0ABT3GI05</accession>
<comment type="caution">
    <text evidence="3">The sequence shown here is derived from an EMBL/GenBank/DDBJ whole genome shotgun (WGS) entry which is preliminary data.</text>
</comment>
<evidence type="ECO:0000313" key="4">
    <source>
        <dbReference type="Proteomes" id="UP001320876"/>
    </source>
</evidence>
<organism evidence="3 4">
    <name type="scientific">Luteolibacter arcticus</name>
    <dbReference type="NCBI Taxonomy" id="1581411"/>
    <lineage>
        <taxon>Bacteria</taxon>
        <taxon>Pseudomonadati</taxon>
        <taxon>Verrucomicrobiota</taxon>
        <taxon>Verrucomicrobiia</taxon>
        <taxon>Verrucomicrobiales</taxon>
        <taxon>Verrucomicrobiaceae</taxon>
        <taxon>Luteolibacter</taxon>
    </lineage>
</organism>
<dbReference type="Proteomes" id="UP001320876">
    <property type="component" value="Unassembled WGS sequence"/>
</dbReference>
<dbReference type="Pfam" id="PF17963">
    <property type="entry name" value="Big_9"/>
    <property type="match status" value="1"/>
</dbReference>
<dbReference type="InterPro" id="IPR013425">
    <property type="entry name" value="Autotrns_rpt"/>
</dbReference>
<keyword evidence="4" id="KW-1185">Reference proteome</keyword>
<feature type="domain" description="Dystroglycan-type cadherin-like" evidence="2">
    <location>
        <begin position="558"/>
        <end position="651"/>
    </location>
</feature>
<dbReference type="Gene3D" id="2.60.40.10">
    <property type="entry name" value="Immunoglobulins"/>
    <property type="match status" value="2"/>
</dbReference>
<dbReference type="InterPro" id="IPR015919">
    <property type="entry name" value="Cadherin-like_sf"/>
</dbReference>
<evidence type="ECO:0000313" key="3">
    <source>
        <dbReference type="EMBL" id="MCW1923131.1"/>
    </source>
</evidence>
<gene>
    <name evidence="3" type="ORF">OKA05_11255</name>
</gene>
<evidence type="ECO:0000259" key="2">
    <source>
        <dbReference type="SMART" id="SM00736"/>
    </source>
</evidence>
<dbReference type="NCBIfam" id="NF012211">
    <property type="entry name" value="tand_rpt_95"/>
    <property type="match status" value="2"/>
</dbReference>